<dbReference type="InterPro" id="IPR000782">
    <property type="entry name" value="FAS1_domain"/>
</dbReference>
<dbReference type="InterPro" id="IPR036378">
    <property type="entry name" value="FAS1_dom_sf"/>
</dbReference>
<evidence type="ECO:0000313" key="4">
    <source>
        <dbReference type="EMBL" id="PIA25640.1"/>
    </source>
</evidence>
<dbReference type="SMART" id="SM00554">
    <property type="entry name" value="FAS1"/>
    <property type="match status" value="1"/>
</dbReference>
<dbReference type="Gene3D" id="2.30.180.10">
    <property type="entry name" value="FAS1 domain"/>
    <property type="match status" value="1"/>
</dbReference>
<proteinExistence type="inferred from homology"/>
<feature type="signal peptide" evidence="2">
    <location>
        <begin position="1"/>
        <end position="19"/>
    </location>
</feature>
<dbReference type="EMBL" id="KZ305126">
    <property type="protein sequence ID" value="PIA25640.1"/>
    <property type="molecule type" value="Genomic_DNA"/>
</dbReference>
<gene>
    <name evidence="4" type="ORF">AQUCO_11000045v1</name>
</gene>
<comment type="similarity">
    <text evidence="1">Belongs to the fasciclin-like AGP family.</text>
</comment>
<keyword evidence="5" id="KW-1185">Reference proteome</keyword>
<dbReference type="AlphaFoldDB" id="A0A2G5C2Y4"/>
<feature type="chain" id="PRO_5013882142" description="FAS1 domain-containing protein" evidence="2">
    <location>
        <begin position="20"/>
        <end position="187"/>
    </location>
</feature>
<protein>
    <recommendedName>
        <fullName evidence="3">FAS1 domain-containing protein</fullName>
    </recommendedName>
</protein>
<accession>A0A2G5C2Y4</accession>
<keyword evidence="2" id="KW-0732">Signal</keyword>
<reference evidence="4 5" key="1">
    <citation type="submission" date="2017-09" db="EMBL/GenBank/DDBJ databases">
        <title>WGS assembly of Aquilegia coerulea Goldsmith.</title>
        <authorList>
            <person name="Hodges S."/>
            <person name="Kramer E."/>
            <person name="Nordborg M."/>
            <person name="Tomkins J."/>
            <person name="Borevitz J."/>
            <person name="Derieg N."/>
            <person name="Yan J."/>
            <person name="Mihaltcheva S."/>
            <person name="Hayes R.D."/>
            <person name="Rokhsar D."/>
        </authorList>
    </citation>
    <scope>NUCLEOTIDE SEQUENCE [LARGE SCALE GENOMIC DNA]</scope>
    <source>
        <strain evidence="5">cv. Goldsmith</strain>
    </source>
</reference>
<dbReference type="OrthoDB" id="1934418at2759"/>
<dbReference type="PANTHER" id="PTHR36069">
    <property type="entry name" value="EXPRESSED PROTEIN-RELATED"/>
    <property type="match status" value="1"/>
</dbReference>
<evidence type="ECO:0000256" key="1">
    <source>
        <dbReference type="ARBA" id="ARBA00007843"/>
    </source>
</evidence>
<dbReference type="SUPFAM" id="SSF82153">
    <property type="entry name" value="FAS1 domain"/>
    <property type="match status" value="1"/>
</dbReference>
<name>A0A2G5C2Y4_AQUCA</name>
<evidence type="ECO:0000313" key="5">
    <source>
        <dbReference type="Proteomes" id="UP000230069"/>
    </source>
</evidence>
<dbReference type="Proteomes" id="UP000230069">
    <property type="component" value="Unassembled WGS sequence"/>
</dbReference>
<evidence type="ECO:0000256" key="2">
    <source>
        <dbReference type="SAM" id="SignalP"/>
    </source>
</evidence>
<feature type="domain" description="FAS1" evidence="3">
    <location>
        <begin position="74"/>
        <end position="168"/>
    </location>
</feature>
<dbReference type="InParanoid" id="A0A2G5C2Y4"/>
<sequence length="187" mass="20231">MGLFTTLIIFLGLLRMVSSSPLSPPTPHVKSSPPKLADLPLAISDMRSKSYYGFVILLDVLNATTKSGLSQQVTFFMPSDQQLAESRISPDRLEEFVLGHTVPEPLVYGELQHVPSGTLVPSFMKNQLLRISSIRRHVFVNNAQIVAPNVCKSATIKCHGINAVIGRGEMASSAGPDTDQGSDDTDP</sequence>
<organism evidence="4 5">
    <name type="scientific">Aquilegia coerulea</name>
    <name type="common">Rocky mountain columbine</name>
    <dbReference type="NCBI Taxonomy" id="218851"/>
    <lineage>
        <taxon>Eukaryota</taxon>
        <taxon>Viridiplantae</taxon>
        <taxon>Streptophyta</taxon>
        <taxon>Embryophyta</taxon>
        <taxon>Tracheophyta</taxon>
        <taxon>Spermatophyta</taxon>
        <taxon>Magnoliopsida</taxon>
        <taxon>Ranunculales</taxon>
        <taxon>Ranunculaceae</taxon>
        <taxon>Thalictroideae</taxon>
        <taxon>Aquilegia</taxon>
    </lineage>
</organism>
<dbReference type="PANTHER" id="PTHR36069:SF4">
    <property type="entry name" value="FASCICLIN-LIKE ARABINOGALACTAN FAMILY PROTEIN"/>
    <property type="match status" value="1"/>
</dbReference>
<evidence type="ECO:0000259" key="3">
    <source>
        <dbReference type="SMART" id="SM00554"/>
    </source>
</evidence>
<dbReference type="InterPro" id="IPR053339">
    <property type="entry name" value="FAS1_domain_protein"/>
</dbReference>
<dbReference type="Pfam" id="PF02469">
    <property type="entry name" value="Fasciclin"/>
    <property type="match status" value="1"/>
</dbReference>